<reference evidence="2 3" key="1">
    <citation type="submission" date="2023-02" db="EMBL/GenBank/DDBJ databases">
        <title>LHISI_Scaffold_Assembly.</title>
        <authorList>
            <person name="Stuart O.P."/>
            <person name="Cleave R."/>
            <person name="Magrath M.J.L."/>
            <person name="Mikheyev A.S."/>
        </authorList>
    </citation>
    <scope>NUCLEOTIDE SEQUENCE [LARGE SCALE GENOMIC DNA]</scope>
    <source>
        <strain evidence="2">Daus_M_001</strain>
        <tissue evidence="2">Leg muscle</tissue>
    </source>
</reference>
<name>A0ABQ9HVN4_9NEOP</name>
<feature type="region of interest" description="Disordered" evidence="1">
    <location>
        <begin position="476"/>
        <end position="521"/>
    </location>
</feature>
<gene>
    <name evidence="2" type="ORF">PR048_007794</name>
</gene>
<comment type="caution">
    <text evidence="2">The sequence shown here is derived from an EMBL/GenBank/DDBJ whole genome shotgun (WGS) entry which is preliminary data.</text>
</comment>
<dbReference type="EMBL" id="JARBHB010000003">
    <property type="protein sequence ID" value="KAJ8888307.1"/>
    <property type="molecule type" value="Genomic_DNA"/>
</dbReference>
<evidence type="ECO:0000313" key="3">
    <source>
        <dbReference type="Proteomes" id="UP001159363"/>
    </source>
</evidence>
<proteinExistence type="predicted"/>
<dbReference type="InterPro" id="IPR036397">
    <property type="entry name" value="RNaseH_sf"/>
</dbReference>
<organism evidence="2 3">
    <name type="scientific">Dryococelus australis</name>
    <dbReference type="NCBI Taxonomy" id="614101"/>
    <lineage>
        <taxon>Eukaryota</taxon>
        <taxon>Metazoa</taxon>
        <taxon>Ecdysozoa</taxon>
        <taxon>Arthropoda</taxon>
        <taxon>Hexapoda</taxon>
        <taxon>Insecta</taxon>
        <taxon>Pterygota</taxon>
        <taxon>Neoptera</taxon>
        <taxon>Polyneoptera</taxon>
        <taxon>Phasmatodea</taxon>
        <taxon>Verophasmatodea</taxon>
        <taxon>Anareolatae</taxon>
        <taxon>Phasmatidae</taxon>
        <taxon>Eurycanthinae</taxon>
        <taxon>Dryococelus</taxon>
    </lineage>
</organism>
<evidence type="ECO:0000313" key="2">
    <source>
        <dbReference type="EMBL" id="KAJ8888307.1"/>
    </source>
</evidence>
<dbReference type="Gene3D" id="3.30.420.10">
    <property type="entry name" value="Ribonuclease H-like superfamily/Ribonuclease H"/>
    <property type="match status" value="1"/>
</dbReference>
<dbReference type="Proteomes" id="UP001159363">
    <property type="component" value="Chromosome 3"/>
</dbReference>
<protein>
    <submittedName>
        <fullName evidence="2">Uncharacterized protein</fullName>
    </submittedName>
</protein>
<feature type="region of interest" description="Disordered" evidence="1">
    <location>
        <begin position="1"/>
        <end position="42"/>
    </location>
</feature>
<sequence>MQGRGKWEITEKTRRPAASSGTNFTCENPGVTRPESETGSSRSAHFTVNSLYEGVCAGHGIALQPFVDVAYLHNDGILQQDNVPCHRHKLSRIGSRSILESFKRLLWPLRLPDINPVKHLWNVVGRTIRTQDPAGSCGVVVTRRQLSTSLHKCFVHLWNRRHDELLAHFTVKSLYPFVNNCPSLSMCRGGVAATLPASHYGEQGSNLGEGSPGFSHAGNVAGVSVGRRRDVGQLKETPKPRVGARVIASNTEAGKQHTRKELLLNSTREPYDNRQWRNGGKCSGLQELAENVGLVDLEYWSNSISNQQRISAKVGREREVWWSEQQWGLGVSQRRSTEVCGIRAAMICGECLSARTRQLARSLSAPTITPLPPLFPLHNPPLDNPGASKNTTLSLYVDAGLAGARGTAIIMVVSDHTHLPLTPFPEARSHLRQLKPSTAPICAALNNVVLRSDEREMRREWSSAGIQGRLKREIYEKTRRRATSSGTSPTCENPGVTRTGIEPGSPWGEASSLTAQPPRPP</sequence>
<evidence type="ECO:0000256" key="1">
    <source>
        <dbReference type="SAM" id="MobiDB-lite"/>
    </source>
</evidence>
<keyword evidence="3" id="KW-1185">Reference proteome</keyword>
<accession>A0ABQ9HVN4</accession>
<feature type="compositionally biased region" description="Basic and acidic residues" evidence="1">
    <location>
        <begin position="1"/>
        <end position="14"/>
    </location>
</feature>